<dbReference type="InterPro" id="IPR008979">
    <property type="entry name" value="Galactose-bd-like_sf"/>
</dbReference>
<comment type="caution">
    <text evidence="6">The sequence shown here is derived from an EMBL/GenBank/DDBJ whole genome shotgun (WGS) entry which is preliminary data.</text>
</comment>
<dbReference type="SUPFAM" id="SSF49303">
    <property type="entry name" value="beta-Galactosidase/glucuronidase domain"/>
    <property type="match status" value="1"/>
</dbReference>
<dbReference type="InterPro" id="IPR051913">
    <property type="entry name" value="GH2_Domain-Containing"/>
</dbReference>
<dbReference type="GO" id="GO:0004553">
    <property type="term" value="F:hydrolase activity, hydrolyzing O-glycosyl compounds"/>
    <property type="evidence" value="ECO:0007669"/>
    <property type="project" value="InterPro"/>
</dbReference>
<protein>
    <submittedName>
        <fullName evidence="6">Galactose-binding domain-like protein</fullName>
    </submittedName>
</protein>
<evidence type="ECO:0000259" key="5">
    <source>
        <dbReference type="Pfam" id="PF02837"/>
    </source>
</evidence>
<reference evidence="6" key="1">
    <citation type="journal article" date="2023" name="Mol. Phylogenet. Evol.">
        <title>Genome-scale phylogeny and comparative genomics of the fungal order Sordariales.</title>
        <authorList>
            <person name="Hensen N."/>
            <person name="Bonometti L."/>
            <person name="Westerberg I."/>
            <person name="Brannstrom I.O."/>
            <person name="Guillou S."/>
            <person name="Cros-Aarteil S."/>
            <person name="Calhoun S."/>
            <person name="Haridas S."/>
            <person name="Kuo A."/>
            <person name="Mondo S."/>
            <person name="Pangilinan J."/>
            <person name="Riley R."/>
            <person name="LaButti K."/>
            <person name="Andreopoulos B."/>
            <person name="Lipzen A."/>
            <person name="Chen C."/>
            <person name="Yan M."/>
            <person name="Daum C."/>
            <person name="Ng V."/>
            <person name="Clum A."/>
            <person name="Steindorff A."/>
            <person name="Ohm R.A."/>
            <person name="Martin F."/>
            <person name="Silar P."/>
            <person name="Natvig D.O."/>
            <person name="Lalanne C."/>
            <person name="Gautier V."/>
            <person name="Ament-Velasquez S.L."/>
            <person name="Kruys A."/>
            <person name="Hutchinson M.I."/>
            <person name="Powell A.J."/>
            <person name="Barry K."/>
            <person name="Miller A.N."/>
            <person name="Grigoriev I.V."/>
            <person name="Debuchy R."/>
            <person name="Gladieux P."/>
            <person name="Hiltunen Thoren M."/>
            <person name="Johannesson H."/>
        </authorList>
    </citation>
    <scope>NUCLEOTIDE SEQUENCE</scope>
    <source>
        <strain evidence="6">CBS 118394</strain>
    </source>
</reference>
<dbReference type="PANTHER" id="PTHR42732:SF2">
    <property type="entry name" value="BETA-MANNOSIDASE"/>
    <property type="match status" value="1"/>
</dbReference>
<evidence type="ECO:0000259" key="4">
    <source>
        <dbReference type="Pfam" id="PF00703"/>
    </source>
</evidence>
<feature type="domain" description="Glycoside hydrolase family 2 immunoglobulin-like beta-sandwich" evidence="4">
    <location>
        <begin position="231"/>
        <end position="269"/>
    </location>
</feature>
<dbReference type="InterPro" id="IPR006104">
    <property type="entry name" value="Glyco_hydro_2_N"/>
</dbReference>
<keyword evidence="2" id="KW-0378">Hydrolase</keyword>
<feature type="domain" description="Glycosyl hydrolases family 2 sugar binding" evidence="5">
    <location>
        <begin position="95"/>
        <end position="169"/>
    </location>
</feature>
<dbReference type="InterPro" id="IPR013783">
    <property type="entry name" value="Ig-like_fold"/>
</dbReference>
<dbReference type="Proteomes" id="UP001283341">
    <property type="component" value="Unassembled WGS sequence"/>
</dbReference>
<dbReference type="GO" id="GO:0005975">
    <property type="term" value="P:carbohydrate metabolic process"/>
    <property type="evidence" value="ECO:0007669"/>
    <property type="project" value="InterPro"/>
</dbReference>
<proteinExistence type="inferred from homology"/>
<organism evidence="6 7">
    <name type="scientific">Apodospora peruviana</name>
    <dbReference type="NCBI Taxonomy" id="516989"/>
    <lineage>
        <taxon>Eukaryota</taxon>
        <taxon>Fungi</taxon>
        <taxon>Dikarya</taxon>
        <taxon>Ascomycota</taxon>
        <taxon>Pezizomycotina</taxon>
        <taxon>Sordariomycetes</taxon>
        <taxon>Sordariomycetidae</taxon>
        <taxon>Sordariales</taxon>
        <taxon>Lasiosphaeriaceae</taxon>
        <taxon>Apodospora</taxon>
    </lineage>
</organism>
<keyword evidence="3" id="KW-0326">Glycosidase</keyword>
<dbReference type="SUPFAM" id="SSF49785">
    <property type="entry name" value="Galactose-binding domain-like"/>
    <property type="match status" value="1"/>
</dbReference>
<comment type="similarity">
    <text evidence="1">Belongs to the glycosyl hydrolase 2 family.</text>
</comment>
<evidence type="ECO:0000313" key="6">
    <source>
        <dbReference type="EMBL" id="KAK3314416.1"/>
    </source>
</evidence>
<evidence type="ECO:0000256" key="3">
    <source>
        <dbReference type="ARBA" id="ARBA00023295"/>
    </source>
</evidence>
<reference evidence="6" key="2">
    <citation type="submission" date="2023-06" db="EMBL/GenBank/DDBJ databases">
        <authorList>
            <consortium name="Lawrence Berkeley National Laboratory"/>
            <person name="Haridas S."/>
            <person name="Hensen N."/>
            <person name="Bonometti L."/>
            <person name="Westerberg I."/>
            <person name="Brannstrom I.O."/>
            <person name="Guillou S."/>
            <person name="Cros-Aarteil S."/>
            <person name="Calhoun S."/>
            <person name="Kuo A."/>
            <person name="Mondo S."/>
            <person name="Pangilinan J."/>
            <person name="Riley R."/>
            <person name="Labutti K."/>
            <person name="Andreopoulos B."/>
            <person name="Lipzen A."/>
            <person name="Chen C."/>
            <person name="Yanf M."/>
            <person name="Daum C."/>
            <person name="Ng V."/>
            <person name="Clum A."/>
            <person name="Steindorff A."/>
            <person name="Ohm R."/>
            <person name="Martin F."/>
            <person name="Silar P."/>
            <person name="Natvig D."/>
            <person name="Lalanne C."/>
            <person name="Gautier V."/>
            <person name="Ament-Velasquez S.L."/>
            <person name="Kruys A."/>
            <person name="Hutchinson M.I."/>
            <person name="Powell A.J."/>
            <person name="Barry K."/>
            <person name="Miller A.N."/>
            <person name="Grigoriev I.V."/>
            <person name="Debuchy R."/>
            <person name="Gladieux P."/>
            <person name="Thoren M.H."/>
            <person name="Johannesson H."/>
        </authorList>
    </citation>
    <scope>NUCLEOTIDE SEQUENCE</scope>
    <source>
        <strain evidence="6">CBS 118394</strain>
    </source>
</reference>
<dbReference type="InterPro" id="IPR036156">
    <property type="entry name" value="Beta-gal/glucu_dom_sf"/>
</dbReference>
<keyword evidence="7" id="KW-1185">Reference proteome</keyword>
<dbReference type="InterPro" id="IPR006102">
    <property type="entry name" value="Ig-like_GH2"/>
</dbReference>
<accession>A0AAE0M078</accession>
<dbReference type="EMBL" id="JAUEDM010000007">
    <property type="protein sequence ID" value="KAK3314416.1"/>
    <property type="molecule type" value="Genomic_DNA"/>
</dbReference>
<dbReference type="Gene3D" id="2.60.40.10">
    <property type="entry name" value="Immunoglobulins"/>
    <property type="match status" value="1"/>
</dbReference>
<dbReference type="Pfam" id="PF00703">
    <property type="entry name" value="Glyco_hydro_2"/>
    <property type="match status" value="1"/>
</dbReference>
<dbReference type="AlphaFoldDB" id="A0AAE0M078"/>
<dbReference type="Gene3D" id="2.60.120.260">
    <property type="entry name" value="Galactose-binding domain-like"/>
    <property type="match status" value="1"/>
</dbReference>
<dbReference type="InterPro" id="IPR017853">
    <property type="entry name" value="GH"/>
</dbReference>
<name>A0AAE0M078_9PEZI</name>
<evidence type="ECO:0000313" key="7">
    <source>
        <dbReference type="Proteomes" id="UP001283341"/>
    </source>
</evidence>
<evidence type="ECO:0000256" key="1">
    <source>
        <dbReference type="ARBA" id="ARBA00007401"/>
    </source>
</evidence>
<gene>
    <name evidence="6" type="ORF">B0H66DRAFT_631146</name>
</gene>
<dbReference type="SUPFAM" id="SSF51445">
    <property type="entry name" value="(Trans)glycosidases"/>
    <property type="match status" value="1"/>
</dbReference>
<dbReference type="PANTHER" id="PTHR42732">
    <property type="entry name" value="BETA-GALACTOSIDASE"/>
    <property type="match status" value="1"/>
</dbReference>
<evidence type="ECO:0000256" key="2">
    <source>
        <dbReference type="ARBA" id="ARBA00022801"/>
    </source>
</evidence>
<dbReference type="Pfam" id="PF02837">
    <property type="entry name" value="Glyco_hydro_2_N"/>
    <property type="match status" value="1"/>
</dbReference>
<sequence>MPKRGKNERARDLKNEGDKGGWNIHPIVPAVNAVVPYQLLTPPLDTPWTKEVGTNPWPQHPRPRLVREDWEVLIPSCIESGISGIMANRSDIKYMWFGTNFTLPSSWNKDNRVILIFEAVDYEATVFVNGKRVGFNRGGYFRFSLDVTDVPNSKGSNDLQVFVFDPTDAKGYAIPHGKRTLNPSHIFYTPCSGIWQSIWLERVPIDHVTELDITPGMNGDVLLTHKFWSNQPVTFNFASPKLWTPDTPHLYNISLKMGHDTVRSYTGFRTIETGVVKGIKGPLLNGKFVFRYWPDGIHTPPTLEAMVWDLQEYPKFHIAENIRLADPTKLINAVTGWHDNGAGDFHDNHHYADPQCGPPWSSILSTPYDPKRIGFHGKYGGLGHVLAQENLWPVQAAVYAINQTYEINADLPAYHYRAHVLFNLLKDQVADHACSGAVCTQTTDVEGEVNGLATYDRRIIRID</sequence>